<dbReference type="PROSITE" id="PS00463">
    <property type="entry name" value="ZN2_CY6_FUNGAL_1"/>
    <property type="match status" value="1"/>
</dbReference>
<feature type="region of interest" description="Disordered" evidence="2">
    <location>
        <begin position="985"/>
        <end position="1020"/>
    </location>
</feature>
<comment type="caution">
    <text evidence="4">The sequence shown here is derived from an EMBL/GenBank/DDBJ whole genome shotgun (WGS) entry which is preliminary data.</text>
</comment>
<name>A0A167UST0_9HYPO</name>
<dbReference type="OrthoDB" id="415825at2759"/>
<dbReference type="PROSITE" id="PS50048">
    <property type="entry name" value="ZN2_CY6_FUNGAL_2"/>
    <property type="match status" value="1"/>
</dbReference>
<feature type="region of interest" description="Disordered" evidence="2">
    <location>
        <begin position="920"/>
        <end position="942"/>
    </location>
</feature>
<feature type="compositionally biased region" description="Basic and acidic residues" evidence="2">
    <location>
        <begin position="1008"/>
        <end position="1020"/>
    </location>
</feature>
<dbReference type="InterPro" id="IPR001138">
    <property type="entry name" value="Zn2Cys6_DnaBD"/>
</dbReference>
<feature type="compositionally biased region" description="Low complexity" evidence="2">
    <location>
        <begin position="29"/>
        <end position="46"/>
    </location>
</feature>
<organism evidence="4 5">
    <name type="scientific">Niveomyces insectorum RCEF 264</name>
    <dbReference type="NCBI Taxonomy" id="1081102"/>
    <lineage>
        <taxon>Eukaryota</taxon>
        <taxon>Fungi</taxon>
        <taxon>Dikarya</taxon>
        <taxon>Ascomycota</taxon>
        <taxon>Pezizomycotina</taxon>
        <taxon>Sordariomycetes</taxon>
        <taxon>Hypocreomycetidae</taxon>
        <taxon>Hypocreales</taxon>
        <taxon>Cordycipitaceae</taxon>
        <taxon>Niveomyces</taxon>
    </lineage>
</organism>
<feature type="region of interest" description="Disordered" evidence="2">
    <location>
        <begin position="1"/>
        <end position="77"/>
    </location>
</feature>
<feature type="region of interest" description="Disordered" evidence="2">
    <location>
        <begin position="299"/>
        <end position="327"/>
    </location>
</feature>
<feature type="compositionally biased region" description="Low complexity" evidence="2">
    <location>
        <begin position="928"/>
        <end position="942"/>
    </location>
</feature>
<feature type="compositionally biased region" description="Low complexity" evidence="2">
    <location>
        <begin position="795"/>
        <end position="829"/>
    </location>
</feature>
<dbReference type="Proteomes" id="UP000076874">
    <property type="component" value="Unassembled WGS sequence"/>
</dbReference>
<dbReference type="Pfam" id="PF11951">
    <property type="entry name" value="Fungal_trans_2"/>
    <property type="match status" value="1"/>
</dbReference>
<feature type="compositionally biased region" description="Polar residues" evidence="2">
    <location>
        <begin position="830"/>
        <end position="840"/>
    </location>
</feature>
<evidence type="ECO:0000256" key="2">
    <source>
        <dbReference type="SAM" id="MobiDB-lite"/>
    </source>
</evidence>
<reference evidence="4 5" key="1">
    <citation type="journal article" date="2016" name="Genome Biol. Evol.">
        <title>Divergent and convergent evolution of fungal pathogenicity.</title>
        <authorList>
            <person name="Shang Y."/>
            <person name="Xiao G."/>
            <person name="Zheng P."/>
            <person name="Cen K."/>
            <person name="Zhan S."/>
            <person name="Wang C."/>
        </authorList>
    </citation>
    <scope>NUCLEOTIDE SEQUENCE [LARGE SCALE GENOMIC DNA]</scope>
    <source>
        <strain evidence="4 5">RCEF 264</strain>
    </source>
</reference>
<feature type="region of interest" description="Disordered" evidence="2">
    <location>
        <begin position="192"/>
        <end position="223"/>
    </location>
</feature>
<feature type="compositionally biased region" description="Low complexity" evidence="2">
    <location>
        <begin position="57"/>
        <end position="70"/>
    </location>
</feature>
<evidence type="ECO:0000259" key="3">
    <source>
        <dbReference type="PROSITE" id="PS50048"/>
    </source>
</evidence>
<dbReference type="InterPro" id="IPR021858">
    <property type="entry name" value="Fun_TF"/>
</dbReference>
<feature type="region of interest" description="Disordered" evidence="2">
    <location>
        <begin position="501"/>
        <end position="522"/>
    </location>
</feature>
<dbReference type="GO" id="GO:0008270">
    <property type="term" value="F:zinc ion binding"/>
    <property type="evidence" value="ECO:0007669"/>
    <property type="project" value="InterPro"/>
</dbReference>
<dbReference type="EMBL" id="AZHD01000007">
    <property type="protein sequence ID" value="OAA61871.1"/>
    <property type="molecule type" value="Genomic_DNA"/>
</dbReference>
<dbReference type="AlphaFoldDB" id="A0A167UST0"/>
<dbReference type="SMART" id="SM00066">
    <property type="entry name" value="GAL4"/>
    <property type="match status" value="1"/>
</dbReference>
<feature type="compositionally biased region" description="Acidic residues" evidence="2">
    <location>
        <begin position="990"/>
        <end position="1007"/>
    </location>
</feature>
<feature type="compositionally biased region" description="Low complexity" evidence="2">
    <location>
        <begin position="314"/>
        <end position="323"/>
    </location>
</feature>
<feature type="compositionally biased region" description="Low complexity" evidence="2">
    <location>
        <begin position="212"/>
        <end position="223"/>
    </location>
</feature>
<accession>A0A167UST0</accession>
<keyword evidence="5" id="KW-1185">Reference proteome</keyword>
<keyword evidence="1" id="KW-0539">Nucleus</keyword>
<dbReference type="Gene3D" id="4.10.240.10">
    <property type="entry name" value="Zn(2)-C6 fungal-type DNA-binding domain"/>
    <property type="match status" value="1"/>
</dbReference>
<dbReference type="STRING" id="1081102.A0A167UST0"/>
<dbReference type="SUPFAM" id="SSF57701">
    <property type="entry name" value="Zn2/Cys6 DNA-binding domain"/>
    <property type="match status" value="1"/>
</dbReference>
<dbReference type="PANTHER" id="PTHR37540:SF9">
    <property type="entry name" value="ZN(2)-C6 FUNGAL-TYPE DOMAIN-CONTAINING PROTEIN"/>
    <property type="match status" value="1"/>
</dbReference>
<feature type="compositionally biased region" description="Basic and acidic residues" evidence="2">
    <location>
        <begin position="689"/>
        <end position="701"/>
    </location>
</feature>
<dbReference type="Pfam" id="PF00172">
    <property type="entry name" value="Zn_clus"/>
    <property type="match status" value="1"/>
</dbReference>
<dbReference type="GO" id="GO:0000981">
    <property type="term" value="F:DNA-binding transcription factor activity, RNA polymerase II-specific"/>
    <property type="evidence" value="ECO:0007669"/>
    <property type="project" value="InterPro"/>
</dbReference>
<evidence type="ECO:0000256" key="1">
    <source>
        <dbReference type="ARBA" id="ARBA00023242"/>
    </source>
</evidence>
<dbReference type="GO" id="GO:0003677">
    <property type="term" value="F:DNA binding"/>
    <property type="evidence" value="ECO:0007669"/>
    <property type="project" value="UniProtKB-KW"/>
</dbReference>
<proteinExistence type="predicted"/>
<dbReference type="CDD" id="cd00067">
    <property type="entry name" value="GAL4"/>
    <property type="match status" value="1"/>
</dbReference>
<sequence>MQPGPNPRRRSTGRGEPPAVSATALTTQPSMSAPYPASSAFAPSGPQLVFLPGQPSTTTTTTNTTTTTTTLANPGYNTLVLPANPPPLPRGPDEIHVTVRTPRAERITTSCGECRRRKQKCDQGRPCSNCVKRYPQPLCEYKPNKRRNPLLSHEPAFKVVLPSSDYDYATFSGIQGASLLSAAPLTQTLFLPRTVGGSPTPPSSTTQRAPTDLSQLSLDSQQQQQQQQNWALYAASAGAAGGVVLDMPGAAVPATATSVFGMLDTQGTLGGSSSGNSIWPPSTLFTDDGTAVMMDLVTDEPRGQPGYQPETDANDANRNADNDGTPTHGTVLADAFRLLQARRRTPDQLLGSASADNLDDLDAWLQMLTWTAPGAYGSGYPGHRTDQQRAMHAAGTHLYQLSGPDTDLAQLPLEATRLNADLVRIYVRLLARFKACLDGQPDAANPYTRLFVPYCLQTPLLAQVAVYTAACFLHETGHLDKRAAVAYKGRAIQLLNAQLGAPSSTTNTTTASSSSSSSASPLPTDDAITAVLQLIMDEWYWGQADHLQAHLRGLREMVRLRGGLRYLGMNGLIAKLAVASDMAIALSMEMAPSLQDGRNRKNSGVGGAGAGAGAGASGFFDMADFTTAAAAAAHVPFRVAHNTPLVAALPSFAQCADALKLHPTTASILDDMRFLIAAVLALPPAPPARSHDNNEKKKENKNNTAALKKVQTTAEWIHDRIRRLPADSPVRGEEEGGGGGAADGTRADADADTAAAAASLKTTRQPSIVLSEAEPLSDNTAQPAGNNRLGSTAAPSPRLRPGLLLRGVSGSPRLQPSTPPGSSTDGSSGANSRRGSTSPLQDPVPPAENAFGTAPRRPSSVSFPPPPPSTAAPDPLYQAVRQTALLYADAIRRRQPLRRAGLLGVFLWITVGIVASARRPAAAKGKESAPGTASGSSASSVSSHGPFVQSMLSICAVQLSLESWEVASGALQAAVRLNAWLAGGVHHDEQDGDEDGDEDGDDDDDGDFDSHGRKGNDNRT</sequence>
<gene>
    <name evidence="4" type="ORF">SPI_04730</name>
</gene>
<evidence type="ECO:0000313" key="4">
    <source>
        <dbReference type="EMBL" id="OAA61871.1"/>
    </source>
</evidence>
<keyword evidence="4" id="KW-0238">DNA-binding</keyword>
<feature type="region of interest" description="Disordered" evidence="2">
    <location>
        <begin position="685"/>
        <end position="875"/>
    </location>
</feature>
<dbReference type="PANTHER" id="PTHR37540">
    <property type="entry name" value="TRANSCRIPTION FACTOR (ACR-2), PUTATIVE-RELATED-RELATED"/>
    <property type="match status" value="1"/>
</dbReference>
<feature type="compositionally biased region" description="Polar residues" evidence="2">
    <location>
        <begin position="777"/>
        <end position="794"/>
    </location>
</feature>
<dbReference type="InterPro" id="IPR036864">
    <property type="entry name" value="Zn2-C6_fun-type_DNA-bd_sf"/>
</dbReference>
<evidence type="ECO:0000313" key="5">
    <source>
        <dbReference type="Proteomes" id="UP000076874"/>
    </source>
</evidence>
<feature type="compositionally biased region" description="Basic and acidic residues" evidence="2">
    <location>
        <begin position="716"/>
        <end position="734"/>
    </location>
</feature>
<protein>
    <submittedName>
        <fullName evidence="4">Zn(2)-C6 fungal-type DNA-binding domain protein</fullName>
    </submittedName>
</protein>
<feature type="domain" description="Zn(2)-C6 fungal-type" evidence="3">
    <location>
        <begin position="110"/>
        <end position="141"/>
    </location>
</feature>